<organism evidence="2 3">
    <name type="scientific">Peribacillus simplex</name>
    <dbReference type="NCBI Taxonomy" id="1478"/>
    <lineage>
        <taxon>Bacteria</taxon>
        <taxon>Bacillati</taxon>
        <taxon>Bacillota</taxon>
        <taxon>Bacilli</taxon>
        <taxon>Bacillales</taxon>
        <taxon>Bacillaceae</taxon>
        <taxon>Peribacillus</taxon>
    </lineage>
</organism>
<protein>
    <submittedName>
        <fullName evidence="2">Uncharacterized protein</fullName>
    </submittedName>
</protein>
<keyword evidence="1" id="KW-1133">Transmembrane helix</keyword>
<keyword evidence="1" id="KW-0472">Membrane</keyword>
<sequence>MNPYDLSWLLTSQSIQPFQIVTTVIITAIALNTALPELCKILGWNREIAIDGSKKINYEVRLFAKE</sequence>
<gene>
    <name evidence="2" type="ORF">SAMN05878482_105219</name>
</gene>
<dbReference type="AlphaFoldDB" id="A0A9X8RB86"/>
<dbReference type="Proteomes" id="UP000185829">
    <property type="component" value="Unassembled WGS sequence"/>
</dbReference>
<accession>A0A9X8RB86</accession>
<comment type="caution">
    <text evidence="2">The sequence shown here is derived from an EMBL/GenBank/DDBJ whole genome shotgun (WGS) entry which is preliminary data.</text>
</comment>
<dbReference type="EMBL" id="FTMX01000005">
    <property type="protein sequence ID" value="SIR72723.1"/>
    <property type="molecule type" value="Genomic_DNA"/>
</dbReference>
<evidence type="ECO:0000256" key="1">
    <source>
        <dbReference type="SAM" id="Phobius"/>
    </source>
</evidence>
<feature type="transmembrane region" description="Helical" evidence="1">
    <location>
        <begin position="20"/>
        <end position="39"/>
    </location>
</feature>
<evidence type="ECO:0000313" key="2">
    <source>
        <dbReference type="EMBL" id="SIR72723.1"/>
    </source>
</evidence>
<name>A0A9X8RB86_9BACI</name>
<keyword evidence="1" id="KW-0812">Transmembrane</keyword>
<reference evidence="2 3" key="1">
    <citation type="submission" date="2017-01" db="EMBL/GenBank/DDBJ databases">
        <authorList>
            <person name="Varghese N."/>
            <person name="Submissions S."/>
        </authorList>
    </citation>
    <scope>NUCLEOTIDE SEQUENCE [LARGE SCALE GENOMIC DNA]</scope>
    <source>
        <strain evidence="2 3">RUG2-6</strain>
    </source>
</reference>
<proteinExistence type="predicted"/>
<evidence type="ECO:0000313" key="3">
    <source>
        <dbReference type="Proteomes" id="UP000185829"/>
    </source>
</evidence>